<dbReference type="PANTHER" id="PTHR34717">
    <property type="entry name" value="EG:BACR7A4.20 PROTEIN"/>
    <property type="match status" value="1"/>
</dbReference>
<dbReference type="PANTHER" id="PTHR34717:SF1">
    <property type="entry name" value="EG:BACR7A4.20 PROTEIN"/>
    <property type="match status" value="1"/>
</dbReference>
<evidence type="ECO:0000313" key="3">
    <source>
        <dbReference type="EMBL" id="MDR7364349.1"/>
    </source>
</evidence>
<sequence length="334" mass="36999">MTPELRLSPSDEHCHPIEEAPTFQESMYANVLDPVARLGVWVRVGNRPHEGHSEVSCCVYLPDGRVAFGFGRPACDSNDALAAGGAAFEVVEPFEHLRMTYDGPLLLLDDPLALADPGRAMETNRLVEGRVDLDLRGLVTPFGGEPVDGVEDSVLAGFARGHYEQHVRGTGTVTVDGTSYSLDALGLRDHSWGPRLWQNLSWYRFLPLVFSDDLAMSAVLIGDHDGGLHAGGMVLRTTPEGSRGYVPIEDVRLTSEYDERDYPRRQRIEVDTAERTYVVEGESMSLVPLRNRRDGRTTRITEAMTRFTCEGHEGVGMAEYLDQLVDGRPTGRDW</sequence>
<evidence type="ECO:0000259" key="2">
    <source>
        <dbReference type="Pfam" id="PF23213"/>
    </source>
</evidence>
<gene>
    <name evidence="3" type="ORF">J2S63_003902</name>
</gene>
<accession>A0ABU2C0Z8</accession>
<dbReference type="Pfam" id="PF23212">
    <property type="entry name" value="DUF7064"/>
    <property type="match status" value="1"/>
</dbReference>
<proteinExistence type="predicted"/>
<dbReference type="InterPro" id="IPR055493">
    <property type="entry name" value="DUF7065"/>
</dbReference>
<name>A0ABU2C0Z8_9ACTN</name>
<organism evidence="3 4">
    <name type="scientific">Nocardioides marmoribigeumensis</name>
    <dbReference type="NCBI Taxonomy" id="433649"/>
    <lineage>
        <taxon>Bacteria</taxon>
        <taxon>Bacillati</taxon>
        <taxon>Actinomycetota</taxon>
        <taxon>Actinomycetes</taxon>
        <taxon>Propionibacteriales</taxon>
        <taxon>Nocardioidaceae</taxon>
        <taxon>Nocardioides</taxon>
    </lineage>
</organism>
<feature type="domain" description="DUF7064" evidence="1">
    <location>
        <begin position="197"/>
        <end position="323"/>
    </location>
</feature>
<dbReference type="Proteomes" id="UP001183648">
    <property type="component" value="Unassembled WGS sequence"/>
</dbReference>
<dbReference type="RefSeq" id="WP_310305928.1">
    <property type="nucleotide sequence ID" value="NZ_BAAAPS010000005.1"/>
</dbReference>
<protein>
    <submittedName>
        <fullName evidence="3">Uncharacterized protein</fullName>
    </submittedName>
</protein>
<dbReference type="Pfam" id="PF23213">
    <property type="entry name" value="DUF7065"/>
    <property type="match status" value="1"/>
</dbReference>
<evidence type="ECO:0000259" key="1">
    <source>
        <dbReference type="Pfam" id="PF23212"/>
    </source>
</evidence>
<feature type="domain" description="DUF7065" evidence="2">
    <location>
        <begin position="152"/>
        <end position="195"/>
    </location>
</feature>
<dbReference type="InterPro" id="IPR055492">
    <property type="entry name" value="DUF7064"/>
</dbReference>
<dbReference type="SUPFAM" id="SSF159245">
    <property type="entry name" value="AttH-like"/>
    <property type="match status" value="1"/>
</dbReference>
<comment type="caution">
    <text evidence="3">The sequence shown here is derived from an EMBL/GenBank/DDBJ whole genome shotgun (WGS) entry which is preliminary data.</text>
</comment>
<reference evidence="3 4" key="1">
    <citation type="submission" date="2023-07" db="EMBL/GenBank/DDBJ databases">
        <title>Sequencing the genomes of 1000 actinobacteria strains.</title>
        <authorList>
            <person name="Klenk H.-P."/>
        </authorList>
    </citation>
    <scope>NUCLEOTIDE SEQUENCE [LARGE SCALE GENOMIC DNA]</scope>
    <source>
        <strain evidence="3 4">DSM 19426</strain>
    </source>
</reference>
<evidence type="ECO:0000313" key="4">
    <source>
        <dbReference type="Proteomes" id="UP001183648"/>
    </source>
</evidence>
<keyword evidence="4" id="KW-1185">Reference proteome</keyword>
<dbReference type="EMBL" id="JAVDYG010000001">
    <property type="protein sequence ID" value="MDR7364349.1"/>
    <property type="molecule type" value="Genomic_DNA"/>
</dbReference>